<gene>
    <name evidence="1" type="ORF">MPEBLZ_02281</name>
</gene>
<dbReference type="EMBL" id="LKCM01000173">
    <property type="protein sequence ID" value="KPQ43167.1"/>
    <property type="molecule type" value="Genomic_DNA"/>
</dbReference>
<name>A0A0P8C8M1_9EURY</name>
<accession>A0A0P8C8M1</accession>
<reference evidence="1 2" key="1">
    <citation type="submission" date="2015-09" db="EMBL/GenBank/DDBJ databases">
        <title>A metagenomics-based metabolic model of nitrate-dependent anaerobic oxidation of methane by Methanoperedens-like archaea.</title>
        <authorList>
            <person name="Arshad A."/>
            <person name="Speth D.R."/>
            <person name="De Graaf R.M."/>
            <person name="Op Den Camp H.J."/>
            <person name="Jetten M.S."/>
            <person name="Welte C.U."/>
        </authorList>
    </citation>
    <scope>NUCLEOTIDE SEQUENCE [LARGE SCALE GENOMIC DNA]</scope>
</reference>
<evidence type="ECO:0000313" key="2">
    <source>
        <dbReference type="Proteomes" id="UP000050360"/>
    </source>
</evidence>
<dbReference type="AlphaFoldDB" id="A0A0P8C8M1"/>
<proteinExistence type="predicted"/>
<protein>
    <submittedName>
        <fullName evidence="1">Uncharacterized protein</fullName>
    </submittedName>
</protein>
<evidence type="ECO:0000313" key="1">
    <source>
        <dbReference type="EMBL" id="KPQ43167.1"/>
    </source>
</evidence>
<comment type="caution">
    <text evidence="1">The sequence shown here is derived from an EMBL/GenBank/DDBJ whole genome shotgun (WGS) entry which is preliminary data.</text>
</comment>
<organism evidence="1 2">
    <name type="scientific">Candidatus Methanoperedens nitratireducens</name>
    <dbReference type="NCBI Taxonomy" id="1392998"/>
    <lineage>
        <taxon>Archaea</taxon>
        <taxon>Methanobacteriati</taxon>
        <taxon>Methanobacteriota</taxon>
        <taxon>Stenosarchaea group</taxon>
        <taxon>Methanomicrobia</taxon>
        <taxon>Methanosarcinales</taxon>
        <taxon>ANME-2 cluster</taxon>
        <taxon>Candidatus Methanoperedentaceae</taxon>
        <taxon>Candidatus Methanoperedens</taxon>
    </lineage>
</organism>
<sequence length="141" mass="15231">MNYLISLIILSVLAAGCVGQQAPAESKTVKDYQSLIDNLSATGLNVTQGDEISQSFFSVKGRIIKVNGDDVQIFEYERAADADAEAALTSPDGSTIGTSMITWVSTPHFYKKEKLIVIYIGEKPDVIKGLEEALGKQFAGR</sequence>
<dbReference type="Proteomes" id="UP000050360">
    <property type="component" value="Unassembled WGS sequence"/>
</dbReference>